<evidence type="ECO:0000313" key="2">
    <source>
        <dbReference type="EMBL" id="AGE74046.1"/>
    </source>
</evidence>
<organism evidence="3">
    <name type="scientific">Sulfolobus acidocaldarius Ron12/I</name>
    <dbReference type="NCBI Taxonomy" id="1028567"/>
    <lineage>
        <taxon>Archaea</taxon>
        <taxon>Thermoproteota</taxon>
        <taxon>Thermoprotei</taxon>
        <taxon>Sulfolobales</taxon>
        <taxon>Sulfolobaceae</taxon>
        <taxon>Sulfolobus</taxon>
    </lineage>
</organism>
<proteinExistence type="predicted"/>
<feature type="transmembrane region" description="Helical" evidence="1">
    <location>
        <begin position="248"/>
        <end position="269"/>
    </location>
</feature>
<evidence type="ECO:0000256" key="1">
    <source>
        <dbReference type="SAM" id="Phobius"/>
    </source>
</evidence>
<protein>
    <recommendedName>
        <fullName evidence="4">DUF973 family protein</fullName>
    </recommendedName>
</protein>
<evidence type="ECO:0000313" key="3">
    <source>
        <dbReference type="Proteomes" id="UP000011280"/>
    </source>
</evidence>
<dbReference type="PATRIC" id="fig|1028567.7.peg.1795"/>
<dbReference type="Pfam" id="PF06157">
    <property type="entry name" value="DUF973"/>
    <property type="match status" value="1"/>
</dbReference>
<dbReference type="HOGENOM" id="CLU_075237_0_0_2"/>
<keyword evidence="1" id="KW-0812">Transmembrane</keyword>
<name>M1J475_9CREN</name>
<dbReference type="KEGG" id="sacr:SacRon12I_09085"/>
<evidence type="ECO:0008006" key="4">
    <source>
        <dbReference type="Google" id="ProtNLM"/>
    </source>
</evidence>
<sequence>MLFGNTENDEWKSPIMTEGQILNTNFLITRKTSYNKKLMIKSLIILKYYLSLLTSKYLYIGNSFKIMSKMGVESPDIMEVSRIRVAMILFIVSSILTVVSLFGSFSYIFSLASSSVLNVPLIISVIISGLAVGGSIIYIISLIMMRRGFKRLREYGRDVGIGSAGSLVVLIGSIISIVSYILAIVIFVIFLTSASYSLNISTYYTLLSGLGASYIIYLISLLIVVIGQILLGIGFYKLGSVYNDSTTEIGGILIAIYILSFIGAILAVIGTGNILSKLRAGFVPQPKSYSYSQYPTQYPGYPPPNVPQVPMQPAVQNAIKSNGVAIVSVFTNYQVAAVSAQILGTNFSTTSISPNVLNPGTNVLTINFNTPLNLTVGITYVIRISLSNNTFIDVNAVYQV</sequence>
<gene>
    <name evidence="2" type="ORF">SacRon12I_09085</name>
</gene>
<feature type="transmembrane region" description="Helical" evidence="1">
    <location>
        <begin position="214"/>
        <end position="236"/>
    </location>
</feature>
<accession>M1J475</accession>
<feature type="transmembrane region" description="Helical" evidence="1">
    <location>
        <begin position="166"/>
        <end position="194"/>
    </location>
</feature>
<dbReference type="EMBL" id="CP002818">
    <property type="protein sequence ID" value="AGE74046.1"/>
    <property type="molecule type" value="Genomic_DNA"/>
</dbReference>
<dbReference type="AlphaFoldDB" id="M1J475"/>
<dbReference type="InterPro" id="IPR009321">
    <property type="entry name" value="DUF973"/>
</dbReference>
<reference evidence="2 3" key="1">
    <citation type="journal article" date="2012" name="ISME J.">
        <title>Genomic evidence of rapid, global-scale gene flow in a Sulfolobus species.</title>
        <authorList>
            <person name="Mao D."/>
            <person name="Grogan D."/>
        </authorList>
    </citation>
    <scope>NUCLEOTIDE SEQUENCE [LARGE SCALE GENOMIC DNA]</scope>
    <source>
        <strain evidence="2 3">Ron12/I</strain>
    </source>
</reference>
<dbReference type="Proteomes" id="UP000011280">
    <property type="component" value="Chromosome"/>
</dbReference>
<feature type="transmembrane region" description="Helical" evidence="1">
    <location>
        <begin position="38"/>
        <end position="60"/>
    </location>
</feature>
<feature type="transmembrane region" description="Helical" evidence="1">
    <location>
        <begin position="85"/>
        <end position="109"/>
    </location>
</feature>
<keyword evidence="1" id="KW-1133">Transmembrane helix</keyword>
<feature type="transmembrane region" description="Helical" evidence="1">
    <location>
        <begin position="121"/>
        <end position="145"/>
    </location>
</feature>
<keyword evidence="1" id="KW-0472">Membrane</keyword>